<accession>A0A087GZ54</accession>
<reference evidence="2" key="1">
    <citation type="journal article" date="2015" name="Nat. Plants">
        <title>Genome expansion of Arabis alpina linked with retrotransposition and reduced symmetric DNA methylation.</title>
        <authorList>
            <person name="Willing E.M."/>
            <person name="Rawat V."/>
            <person name="Mandakova T."/>
            <person name="Maumus F."/>
            <person name="James G.V."/>
            <person name="Nordstroem K.J."/>
            <person name="Becker C."/>
            <person name="Warthmann N."/>
            <person name="Chica C."/>
            <person name="Szarzynska B."/>
            <person name="Zytnicki M."/>
            <person name="Albani M.C."/>
            <person name="Kiefer C."/>
            <person name="Bergonzi S."/>
            <person name="Castaings L."/>
            <person name="Mateos J.L."/>
            <person name="Berns M.C."/>
            <person name="Bujdoso N."/>
            <person name="Piofczyk T."/>
            <person name="de Lorenzo L."/>
            <person name="Barrero-Sicilia C."/>
            <person name="Mateos I."/>
            <person name="Piednoel M."/>
            <person name="Hagmann J."/>
            <person name="Chen-Min-Tao R."/>
            <person name="Iglesias-Fernandez R."/>
            <person name="Schuster S.C."/>
            <person name="Alonso-Blanco C."/>
            <person name="Roudier F."/>
            <person name="Carbonero P."/>
            <person name="Paz-Ares J."/>
            <person name="Davis S.J."/>
            <person name="Pecinka A."/>
            <person name="Quesneville H."/>
            <person name="Colot V."/>
            <person name="Lysak M.A."/>
            <person name="Weigel D."/>
            <person name="Coupland G."/>
            <person name="Schneeberger K."/>
        </authorList>
    </citation>
    <scope>NUCLEOTIDE SEQUENCE [LARGE SCALE GENOMIC DNA]</scope>
    <source>
        <strain evidence="2">cv. Pajares</strain>
    </source>
</reference>
<protein>
    <recommendedName>
        <fullName evidence="3">FBD domain-containing protein</fullName>
    </recommendedName>
</protein>
<name>A0A087GZ54_ARAAL</name>
<evidence type="ECO:0000313" key="2">
    <source>
        <dbReference type="Proteomes" id="UP000029120"/>
    </source>
</evidence>
<dbReference type="InterPro" id="IPR055294">
    <property type="entry name" value="FBL60-like"/>
</dbReference>
<sequence length="134" mass="15342">MTTDQIVKAKFSNDDRSHPEEMVGNATDFLMGICNVKILYLSDHTLEVLTYCCKPMPQFNNLIHLTIKTDQDVSWESLPALLKNCPKLETLFFEGLHRKFINCGEEDGCLCKLWEETPTCLSSSPVKILKYPLR</sequence>
<evidence type="ECO:0008006" key="3">
    <source>
        <dbReference type="Google" id="ProtNLM"/>
    </source>
</evidence>
<dbReference type="Gramene" id="KFK35156">
    <property type="protein sequence ID" value="KFK35156"/>
    <property type="gene ID" value="AALP_AA5G246000"/>
</dbReference>
<organism evidence="1 2">
    <name type="scientific">Arabis alpina</name>
    <name type="common">Alpine rock-cress</name>
    <dbReference type="NCBI Taxonomy" id="50452"/>
    <lineage>
        <taxon>Eukaryota</taxon>
        <taxon>Viridiplantae</taxon>
        <taxon>Streptophyta</taxon>
        <taxon>Embryophyta</taxon>
        <taxon>Tracheophyta</taxon>
        <taxon>Spermatophyta</taxon>
        <taxon>Magnoliopsida</taxon>
        <taxon>eudicotyledons</taxon>
        <taxon>Gunneridae</taxon>
        <taxon>Pentapetalae</taxon>
        <taxon>rosids</taxon>
        <taxon>malvids</taxon>
        <taxon>Brassicales</taxon>
        <taxon>Brassicaceae</taxon>
        <taxon>Arabideae</taxon>
        <taxon>Arabis</taxon>
    </lineage>
</organism>
<gene>
    <name evidence="1" type="ordered locus">AALP_Aa5g246000</name>
</gene>
<evidence type="ECO:0000313" key="1">
    <source>
        <dbReference type="EMBL" id="KFK35156.1"/>
    </source>
</evidence>
<dbReference type="PANTHER" id="PTHR31293">
    <property type="entry name" value="RNI-LIKE SUPERFAMILY PROTEIN"/>
    <property type="match status" value="1"/>
</dbReference>
<dbReference type="AlphaFoldDB" id="A0A087GZ54"/>
<dbReference type="Proteomes" id="UP000029120">
    <property type="component" value="Chromosome 5"/>
</dbReference>
<dbReference type="PANTHER" id="PTHR31293:SF12">
    <property type="entry name" value="RNI-LIKE SUPERFAMILY PROTEIN"/>
    <property type="match status" value="1"/>
</dbReference>
<dbReference type="SUPFAM" id="SSF52047">
    <property type="entry name" value="RNI-like"/>
    <property type="match status" value="1"/>
</dbReference>
<keyword evidence="2" id="KW-1185">Reference proteome</keyword>
<proteinExistence type="predicted"/>
<dbReference type="OrthoDB" id="1024236at2759"/>
<dbReference type="EMBL" id="CM002873">
    <property type="protein sequence ID" value="KFK35156.1"/>
    <property type="molecule type" value="Genomic_DNA"/>
</dbReference>